<feature type="compositionally biased region" description="Basic and acidic residues" evidence="1">
    <location>
        <begin position="350"/>
        <end position="360"/>
    </location>
</feature>
<evidence type="ECO:0000313" key="2">
    <source>
        <dbReference type="EMBL" id="EJK47116.1"/>
    </source>
</evidence>
<feature type="compositionally biased region" description="Basic and acidic residues" evidence="1">
    <location>
        <begin position="499"/>
        <end position="511"/>
    </location>
</feature>
<evidence type="ECO:0000256" key="1">
    <source>
        <dbReference type="SAM" id="MobiDB-lite"/>
    </source>
</evidence>
<evidence type="ECO:0000313" key="3">
    <source>
        <dbReference type="Proteomes" id="UP000266841"/>
    </source>
</evidence>
<feature type="region of interest" description="Disordered" evidence="1">
    <location>
        <begin position="499"/>
        <end position="538"/>
    </location>
</feature>
<feature type="region of interest" description="Disordered" evidence="1">
    <location>
        <begin position="345"/>
        <end position="367"/>
    </location>
</feature>
<feature type="compositionally biased region" description="Basic and acidic residues" evidence="1">
    <location>
        <begin position="391"/>
        <end position="420"/>
    </location>
</feature>
<dbReference type="Proteomes" id="UP000266841">
    <property type="component" value="Unassembled WGS sequence"/>
</dbReference>
<reference evidence="2 3" key="1">
    <citation type="journal article" date="2012" name="Genome Biol.">
        <title>Genome and low-iron response of an oceanic diatom adapted to chronic iron limitation.</title>
        <authorList>
            <person name="Lommer M."/>
            <person name="Specht M."/>
            <person name="Roy A.S."/>
            <person name="Kraemer L."/>
            <person name="Andreson R."/>
            <person name="Gutowska M.A."/>
            <person name="Wolf J."/>
            <person name="Bergner S.V."/>
            <person name="Schilhabel M.B."/>
            <person name="Klostermeier U.C."/>
            <person name="Beiko R.G."/>
            <person name="Rosenstiel P."/>
            <person name="Hippler M."/>
            <person name="Laroche J."/>
        </authorList>
    </citation>
    <scope>NUCLEOTIDE SEQUENCE [LARGE SCALE GENOMIC DNA]</scope>
    <source>
        <strain evidence="2 3">CCMP1005</strain>
    </source>
</reference>
<accession>K0RDH4</accession>
<keyword evidence="3" id="KW-1185">Reference proteome</keyword>
<sequence>MEQALRIGVLPRKDVVEGVPDEILPRPEGVVEVVLGVVPDLALERLDVDVGVPPLHDERPPHRLGMPHVVLPEEELAAKVRDLDPVHVRHDDPAALSRPDAHERHALEVLAPERTAPHEEDALVRAAALEVLPHDRDLVVVPRPEEGADVRRACVRGEARLLVVYPLVYGCEAGRGLEDLLRGRAAEVGAESRELRREEAGVPRYPPLVEVPSVAGGEAVLDRLGAARPLDSLPPRRDLAGDLDHVRRVGVVVQARPVAFPLSELERRRDGEVDLHPPSVLPVLAPQHLRHGRPLERLGERPVLFDDHRALLVQQPARDVPREDVGGPVPPGRIEEGPAVLVVEDEGEPVEDRDRPDREPPPLVGGVLVEPRPVELVLPLEVGHDRRRGHPERGPEGHPPRVDLGRRGTRDGHPPHRDAHPVQSLHPPPHVVEYDHVAVLESVLRLGRRRDDHGRPVLGPRDPEQGGLRADDLQVRHGEGLRRLARGVGDLVPRSEVREDRRRDAVRRGQDELDVVSPGGLVDPDEVRPGEEPRNHHGRVPRDVAVRRQGVEDVHLAVRVERPELGHARLREGPARPDVAGGHVEVRAAVGLGADLGVPDRDGADVAQDQVLGRLDARAGAAEDQDAQVLDPGDRLAAEGLFSRARGRGGIAG</sequence>
<comment type="caution">
    <text evidence="2">The sequence shown here is derived from an EMBL/GenBank/DDBJ whole genome shotgun (WGS) entry which is preliminary data.</text>
</comment>
<proteinExistence type="predicted"/>
<protein>
    <submittedName>
        <fullName evidence="2">Uncharacterized protein</fullName>
    </submittedName>
</protein>
<gene>
    <name evidence="2" type="ORF">THAOC_34190</name>
</gene>
<name>K0RDH4_THAOC</name>
<dbReference type="AlphaFoldDB" id="K0RDH4"/>
<organism evidence="2 3">
    <name type="scientific">Thalassiosira oceanica</name>
    <name type="common">Marine diatom</name>
    <dbReference type="NCBI Taxonomy" id="159749"/>
    <lineage>
        <taxon>Eukaryota</taxon>
        <taxon>Sar</taxon>
        <taxon>Stramenopiles</taxon>
        <taxon>Ochrophyta</taxon>
        <taxon>Bacillariophyta</taxon>
        <taxon>Coscinodiscophyceae</taxon>
        <taxon>Thalassiosirophycidae</taxon>
        <taxon>Thalassiosirales</taxon>
        <taxon>Thalassiosiraceae</taxon>
        <taxon>Thalassiosira</taxon>
    </lineage>
</organism>
<feature type="region of interest" description="Disordered" evidence="1">
    <location>
        <begin position="381"/>
        <end position="429"/>
    </location>
</feature>
<dbReference type="EMBL" id="AGNL01047336">
    <property type="protein sequence ID" value="EJK47116.1"/>
    <property type="molecule type" value="Genomic_DNA"/>
</dbReference>
<feature type="compositionally biased region" description="Basic and acidic residues" evidence="1">
    <location>
        <begin position="525"/>
        <end position="538"/>
    </location>
</feature>